<reference evidence="2" key="1">
    <citation type="submission" date="2020-05" db="EMBL/GenBank/DDBJ databases">
        <title>WGS assembly of Panicum virgatum.</title>
        <authorList>
            <person name="Lovell J.T."/>
            <person name="Jenkins J."/>
            <person name="Shu S."/>
            <person name="Juenger T.E."/>
            <person name="Schmutz J."/>
        </authorList>
    </citation>
    <scope>NUCLEOTIDE SEQUENCE</scope>
    <source>
        <strain evidence="2">AP13</strain>
    </source>
</reference>
<organism evidence="2 3">
    <name type="scientific">Panicum virgatum</name>
    <name type="common">Blackwell switchgrass</name>
    <dbReference type="NCBI Taxonomy" id="38727"/>
    <lineage>
        <taxon>Eukaryota</taxon>
        <taxon>Viridiplantae</taxon>
        <taxon>Streptophyta</taxon>
        <taxon>Embryophyta</taxon>
        <taxon>Tracheophyta</taxon>
        <taxon>Spermatophyta</taxon>
        <taxon>Magnoliopsida</taxon>
        <taxon>Liliopsida</taxon>
        <taxon>Poales</taxon>
        <taxon>Poaceae</taxon>
        <taxon>PACMAD clade</taxon>
        <taxon>Panicoideae</taxon>
        <taxon>Panicodae</taxon>
        <taxon>Paniceae</taxon>
        <taxon>Panicinae</taxon>
        <taxon>Panicum</taxon>
        <taxon>Panicum sect. Hiantes</taxon>
    </lineage>
</organism>
<accession>A0A8T0PDK4</accession>
<evidence type="ECO:0000313" key="2">
    <source>
        <dbReference type="EMBL" id="KAG2559963.1"/>
    </source>
</evidence>
<dbReference type="AlphaFoldDB" id="A0A8T0PDK4"/>
<evidence type="ECO:0000313" key="3">
    <source>
        <dbReference type="Proteomes" id="UP000823388"/>
    </source>
</evidence>
<gene>
    <name evidence="2" type="ORF">PVAP13_8KG035751</name>
</gene>
<sequence>MHPASTSAAHTHRARPRCAWPQAGPFSLSPTTAAARHAQGSLPSSQTLILIPLSLHSPHPAATTGVVSRRSPSPPQARPPGAARRPRRHGRGLPAPLAVPAAMGAASLRRSPSPLPWVTPHAVAIPWMPSLCAPRLHRRRRPVAAVTRPSPTSSGPPPVPLALAAAELRVRVGMSTPDRRARRHDHARVVPCLGRGSGAHCRSCRAVPYSTFGHL</sequence>
<feature type="region of interest" description="Disordered" evidence="1">
    <location>
        <begin position="1"/>
        <end position="25"/>
    </location>
</feature>
<protein>
    <submittedName>
        <fullName evidence="2">Uncharacterized protein</fullName>
    </submittedName>
</protein>
<feature type="region of interest" description="Disordered" evidence="1">
    <location>
        <begin position="60"/>
        <end position="95"/>
    </location>
</feature>
<proteinExistence type="predicted"/>
<dbReference type="Proteomes" id="UP000823388">
    <property type="component" value="Chromosome 8K"/>
</dbReference>
<name>A0A8T0PDK4_PANVG</name>
<keyword evidence="3" id="KW-1185">Reference proteome</keyword>
<dbReference type="EMBL" id="CM029051">
    <property type="protein sequence ID" value="KAG2559963.1"/>
    <property type="molecule type" value="Genomic_DNA"/>
</dbReference>
<comment type="caution">
    <text evidence="2">The sequence shown here is derived from an EMBL/GenBank/DDBJ whole genome shotgun (WGS) entry which is preliminary data.</text>
</comment>
<evidence type="ECO:0000256" key="1">
    <source>
        <dbReference type="SAM" id="MobiDB-lite"/>
    </source>
</evidence>